<sequence>MRPAIPRLYVYDTQWTYHPSGLSFPLQSRSAPTRQSRRRTDFASATQQTPGSDQPCVVFFRWNLNMISFQGNGIVFLCLCFPHKHQMTTRLWFLSLIISRIPR</sequence>
<evidence type="ECO:0000313" key="3">
    <source>
        <dbReference type="Proteomes" id="UP001153269"/>
    </source>
</evidence>
<name>A0A9N7V2Z3_PLEPL</name>
<feature type="region of interest" description="Disordered" evidence="1">
    <location>
        <begin position="22"/>
        <end position="53"/>
    </location>
</feature>
<dbReference type="EMBL" id="CADEAL010002730">
    <property type="protein sequence ID" value="CAB1441871.1"/>
    <property type="molecule type" value="Genomic_DNA"/>
</dbReference>
<dbReference type="AlphaFoldDB" id="A0A9N7V2Z3"/>
<evidence type="ECO:0000256" key="1">
    <source>
        <dbReference type="SAM" id="MobiDB-lite"/>
    </source>
</evidence>
<feature type="compositionally biased region" description="Polar residues" evidence="1">
    <location>
        <begin position="25"/>
        <end position="34"/>
    </location>
</feature>
<organism evidence="2 3">
    <name type="scientific">Pleuronectes platessa</name>
    <name type="common">European plaice</name>
    <dbReference type="NCBI Taxonomy" id="8262"/>
    <lineage>
        <taxon>Eukaryota</taxon>
        <taxon>Metazoa</taxon>
        <taxon>Chordata</taxon>
        <taxon>Craniata</taxon>
        <taxon>Vertebrata</taxon>
        <taxon>Euteleostomi</taxon>
        <taxon>Actinopterygii</taxon>
        <taxon>Neopterygii</taxon>
        <taxon>Teleostei</taxon>
        <taxon>Neoteleostei</taxon>
        <taxon>Acanthomorphata</taxon>
        <taxon>Carangaria</taxon>
        <taxon>Pleuronectiformes</taxon>
        <taxon>Pleuronectoidei</taxon>
        <taxon>Pleuronectidae</taxon>
        <taxon>Pleuronectes</taxon>
    </lineage>
</organism>
<gene>
    <name evidence="2" type="ORF">PLEPLA_LOCUS29596</name>
</gene>
<comment type="caution">
    <text evidence="2">The sequence shown here is derived from an EMBL/GenBank/DDBJ whole genome shotgun (WGS) entry which is preliminary data.</text>
</comment>
<reference evidence="2" key="1">
    <citation type="submission" date="2020-03" db="EMBL/GenBank/DDBJ databases">
        <authorList>
            <person name="Weist P."/>
        </authorList>
    </citation>
    <scope>NUCLEOTIDE SEQUENCE</scope>
</reference>
<feature type="compositionally biased region" description="Polar residues" evidence="1">
    <location>
        <begin position="43"/>
        <end position="52"/>
    </location>
</feature>
<protein>
    <submittedName>
        <fullName evidence="2">Uncharacterized protein</fullName>
    </submittedName>
</protein>
<accession>A0A9N7V2Z3</accession>
<proteinExistence type="predicted"/>
<evidence type="ECO:0000313" key="2">
    <source>
        <dbReference type="EMBL" id="CAB1441871.1"/>
    </source>
</evidence>
<dbReference type="Proteomes" id="UP001153269">
    <property type="component" value="Unassembled WGS sequence"/>
</dbReference>
<keyword evidence="3" id="KW-1185">Reference proteome</keyword>